<name>A0ABR1D504_NECAM</name>
<gene>
    <name evidence="6" type="primary">Necator_chrIII.g12534</name>
    <name evidence="6" type="ORF">RB195_011768</name>
</gene>
<protein>
    <recommendedName>
        <fullName evidence="3">DNA polymerase epsilon subunit 3</fullName>
    </recommendedName>
</protein>
<evidence type="ECO:0000256" key="2">
    <source>
        <dbReference type="ARBA" id="ARBA00023242"/>
    </source>
</evidence>
<dbReference type="Gene3D" id="1.10.20.10">
    <property type="entry name" value="Histone, subunit A"/>
    <property type="match status" value="1"/>
</dbReference>
<dbReference type="PANTHER" id="PTHR46172">
    <property type="entry name" value="DNA POLYMERASE EPSILON SUBUNIT 3"/>
    <property type="match status" value="1"/>
</dbReference>
<dbReference type="InterPro" id="IPR003958">
    <property type="entry name" value="CBFA_NFYB_domain"/>
</dbReference>
<dbReference type="SUPFAM" id="SSF47113">
    <property type="entry name" value="Histone-fold"/>
    <property type="match status" value="1"/>
</dbReference>
<accession>A0ABR1D504</accession>
<evidence type="ECO:0000313" key="6">
    <source>
        <dbReference type="EMBL" id="KAK6745248.1"/>
    </source>
</evidence>
<comment type="caution">
    <text evidence="6">The sequence shown here is derived from an EMBL/GenBank/DDBJ whole genome shotgun (WGS) entry which is preliminary data.</text>
</comment>
<dbReference type="CDD" id="cd22928">
    <property type="entry name" value="HFD_POLE3_DPB4"/>
    <property type="match status" value="1"/>
</dbReference>
<evidence type="ECO:0000256" key="3">
    <source>
        <dbReference type="ARBA" id="ARBA00039793"/>
    </source>
</evidence>
<dbReference type="InterPro" id="IPR009072">
    <property type="entry name" value="Histone-fold"/>
</dbReference>
<organism evidence="6 7">
    <name type="scientific">Necator americanus</name>
    <name type="common">Human hookworm</name>
    <dbReference type="NCBI Taxonomy" id="51031"/>
    <lineage>
        <taxon>Eukaryota</taxon>
        <taxon>Metazoa</taxon>
        <taxon>Ecdysozoa</taxon>
        <taxon>Nematoda</taxon>
        <taxon>Chromadorea</taxon>
        <taxon>Rhabditida</taxon>
        <taxon>Rhabditina</taxon>
        <taxon>Rhabditomorpha</taxon>
        <taxon>Strongyloidea</taxon>
        <taxon>Ancylostomatidae</taxon>
        <taxon>Bunostominae</taxon>
        <taxon>Necator</taxon>
    </lineage>
</organism>
<reference evidence="6 7" key="1">
    <citation type="submission" date="2023-08" db="EMBL/GenBank/DDBJ databases">
        <title>A Necator americanus chromosomal reference genome.</title>
        <authorList>
            <person name="Ilik V."/>
            <person name="Petrzelkova K.J."/>
            <person name="Pardy F."/>
            <person name="Fuh T."/>
            <person name="Niatou-Singa F.S."/>
            <person name="Gouil Q."/>
            <person name="Baker L."/>
            <person name="Ritchie M.E."/>
            <person name="Jex A.R."/>
            <person name="Gazzola D."/>
            <person name="Li H."/>
            <person name="Toshio Fujiwara R."/>
            <person name="Zhan B."/>
            <person name="Aroian R.V."/>
            <person name="Pafco B."/>
            <person name="Schwarz E.M."/>
        </authorList>
    </citation>
    <scope>NUCLEOTIDE SEQUENCE [LARGE SCALE GENOMIC DNA]</scope>
    <source>
        <strain evidence="6 7">Aroian</strain>
        <tissue evidence="6">Whole animal</tissue>
    </source>
</reference>
<feature type="domain" description="Transcription factor CBF/NF-Y/archaeal histone" evidence="5">
    <location>
        <begin position="31"/>
        <end position="95"/>
    </location>
</feature>
<proteinExistence type="predicted"/>
<dbReference type="Pfam" id="PF00808">
    <property type="entry name" value="CBFD_NFYB_HMF"/>
    <property type="match status" value="1"/>
</dbReference>
<evidence type="ECO:0000256" key="4">
    <source>
        <dbReference type="SAM" id="MobiDB-lite"/>
    </source>
</evidence>
<sequence>MECKQLKASPHESGVVRVSGTMVQDTKVEDMRLPPAVVSRIVDRAIGPTGSVSKEARTAIGRAASVFIHQMSSHACEFASTKRRKILTPEDIFQAFRVIECDHLTTPLQEALEAWKANKAYKSEETRKRKAEKKGTEKSTSGISGDGLSSSFTIAPSEEMRFIEDEEEY</sequence>
<evidence type="ECO:0000313" key="7">
    <source>
        <dbReference type="Proteomes" id="UP001303046"/>
    </source>
</evidence>
<feature type="compositionally biased region" description="Basic and acidic residues" evidence="4">
    <location>
        <begin position="121"/>
        <end position="137"/>
    </location>
</feature>
<keyword evidence="2" id="KW-0539">Nucleus</keyword>
<evidence type="ECO:0000256" key="1">
    <source>
        <dbReference type="ARBA" id="ARBA00004123"/>
    </source>
</evidence>
<feature type="compositionally biased region" description="Polar residues" evidence="4">
    <location>
        <begin position="138"/>
        <end position="154"/>
    </location>
</feature>
<dbReference type="PANTHER" id="PTHR46172:SF1">
    <property type="entry name" value="DNA POLYMERASE EPSILON SUBUNIT 3"/>
    <property type="match status" value="1"/>
</dbReference>
<evidence type="ECO:0000259" key="5">
    <source>
        <dbReference type="Pfam" id="PF00808"/>
    </source>
</evidence>
<keyword evidence="7" id="KW-1185">Reference proteome</keyword>
<comment type="subcellular location">
    <subcellularLocation>
        <location evidence="1">Nucleus</location>
    </subcellularLocation>
</comment>
<feature type="region of interest" description="Disordered" evidence="4">
    <location>
        <begin position="121"/>
        <end position="169"/>
    </location>
</feature>
<dbReference type="Proteomes" id="UP001303046">
    <property type="component" value="Unassembled WGS sequence"/>
</dbReference>
<dbReference type="EMBL" id="JAVFWL010000003">
    <property type="protein sequence ID" value="KAK6745248.1"/>
    <property type="molecule type" value="Genomic_DNA"/>
</dbReference>
<dbReference type="InterPro" id="IPR051377">
    <property type="entry name" value="DNA_Pol-Epsilon_Subunit"/>
</dbReference>